<gene>
    <name evidence="5" type="ORF">SAMN05421761_1211</name>
</gene>
<dbReference type="GO" id="GO:0003677">
    <property type="term" value="F:DNA binding"/>
    <property type="evidence" value="ECO:0007669"/>
    <property type="project" value="UniProtKB-KW"/>
</dbReference>
<dbReference type="Gene3D" id="3.40.50.1390">
    <property type="entry name" value="Resolvase, N-terminal catalytic domain"/>
    <property type="match status" value="1"/>
</dbReference>
<dbReference type="InterPro" id="IPR025827">
    <property type="entry name" value="Zn_ribbon_recom_dom"/>
</dbReference>
<dbReference type="PANTHER" id="PTHR30461:SF2">
    <property type="entry name" value="SERINE RECOMBINASE PINE-RELATED"/>
    <property type="match status" value="1"/>
</dbReference>
<evidence type="ECO:0000313" key="6">
    <source>
        <dbReference type="Proteomes" id="UP000186026"/>
    </source>
</evidence>
<sequence>MIDFRKKSMCPDLILFTKWDRFSRNAGDAYQMISTLRKLGIEPQGIEQPLDLSIPENKMMLAFYLAAPEVENDRRSLNILHGLRRARKEGRWPRKAPFGYRNITTPEGKPTIVVHEKEAQELLWVFKSVVEANYSIDEIGRQIRRKGSTLTLKNLWWVLKNPFYCGKIFVPAYKDEPAMFVKGLHKPIITESFFYELQEALQNRGRKRKTTVVSQEEIPLRGFLTCPKCSKNLTASASKGRKQYYYYYHCSSKCGVRFRAEDVNNAFVKELSKFKPKKEFVTSIKELFTGLFDKEKKLRASERFKLIDQIDQESAKLMYPSDQPHLVKNGFYLGRYCSQFEGSS</sequence>
<dbReference type="InterPro" id="IPR011109">
    <property type="entry name" value="DNA_bind_recombinase_dom"/>
</dbReference>
<dbReference type="PROSITE" id="PS51736">
    <property type="entry name" value="RECOMBINASES_3"/>
    <property type="match status" value="1"/>
</dbReference>
<feature type="domain" description="Resolvase/invertase-type recombinase catalytic" evidence="3">
    <location>
        <begin position="1"/>
        <end position="90"/>
    </location>
</feature>
<keyword evidence="2" id="KW-0233">DNA recombination</keyword>
<evidence type="ECO:0000256" key="2">
    <source>
        <dbReference type="ARBA" id="ARBA00023172"/>
    </source>
</evidence>
<dbReference type="GO" id="GO:0000150">
    <property type="term" value="F:DNA strand exchange activity"/>
    <property type="evidence" value="ECO:0007669"/>
    <property type="project" value="InterPro"/>
</dbReference>
<dbReference type="Proteomes" id="UP000186026">
    <property type="component" value="Unassembled WGS sequence"/>
</dbReference>
<dbReference type="Pfam" id="PF00239">
    <property type="entry name" value="Resolvase"/>
    <property type="match status" value="1"/>
</dbReference>
<evidence type="ECO:0000259" key="4">
    <source>
        <dbReference type="PROSITE" id="PS51737"/>
    </source>
</evidence>
<reference evidence="6" key="1">
    <citation type="submission" date="2017-01" db="EMBL/GenBank/DDBJ databases">
        <authorList>
            <person name="Varghese N."/>
            <person name="Submissions S."/>
        </authorList>
    </citation>
    <scope>NUCLEOTIDE SEQUENCE [LARGE SCALE GENOMIC DNA]</scope>
    <source>
        <strain evidence="6">DSM 46698</strain>
    </source>
</reference>
<dbReference type="InterPro" id="IPR038109">
    <property type="entry name" value="DNA_bind_recomb_sf"/>
</dbReference>
<feature type="domain" description="Recombinase" evidence="4">
    <location>
        <begin position="97"/>
        <end position="207"/>
    </location>
</feature>
<dbReference type="InterPro" id="IPR050639">
    <property type="entry name" value="SSR_resolvase"/>
</dbReference>
<dbReference type="InterPro" id="IPR036162">
    <property type="entry name" value="Resolvase-like_N_sf"/>
</dbReference>
<dbReference type="STRING" id="529505.SAMN05421761_1211"/>
<dbReference type="AlphaFoldDB" id="A0A1N7PUD1"/>
<dbReference type="PROSITE" id="PS51737">
    <property type="entry name" value="RECOMBINASE_DNA_BIND"/>
    <property type="match status" value="1"/>
</dbReference>
<dbReference type="SUPFAM" id="SSF53041">
    <property type="entry name" value="Resolvase-like"/>
    <property type="match status" value="1"/>
</dbReference>
<keyword evidence="6" id="KW-1185">Reference proteome</keyword>
<evidence type="ECO:0000256" key="1">
    <source>
        <dbReference type="ARBA" id="ARBA00023125"/>
    </source>
</evidence>
<dbReference type="Gene3D" id="3.90.1750.20">
    <property type="entry name" value="Putative Large Serine Recombinase, Chain B, Domain 2"/>
    <property type="match status" value="1"/>
</dbReference>
<evidence type="ECO:0000313" key="5">
    <source>
        <dbReference type="EMBL" id="SIT14150.1"/>
    </source>
</evidence>
<keyword evidence="1" id="KW-0238">DNA-binding</keyword>
<proteinExistence type="predicted"/>
<dbReference type="PANTHER" id="PTHR30461">
    <property type="entry name" value="DNA-INVERTASE FROM LAMBDOID PROPHAGE"/>
    <property type="match status" value="1"/>
</dbReference>
<dbReference type="OrthoDB" id="9815006at2"/>
<dbReference type="InterPro" id="IPR006119">
    <property type="entry name" value="Resolv_N"/>
</dbReference>
<organism evidence="5 6">
    <name type="scientific">Belliella pelovolcani</name>
    <dbReference type="NCBI Taxonomy" id="529505"/>
    <lineage>
        <taxon>Bacteria</taxon>
        <taxon>Pseudomonadati</taxon>
        <taxon>Bacteroidota</taxon>
        <taxon>Cytophagia</taxon>
        <taxon>Cytophagales</taxon>
        <taxon>Cyclobacteriaceae</taxon>
        <taxon>Belliella</taxon>
    </lineage>
</organism>
<dbReference type="Pfam" id="PF07508">
    <property type="entry name" value="Recombinase"/>
    <property type="match status" value="1"/>
</dbReference>
<name>A0A1N7PUD1_9BACT</name>
<accession>A0A1N7PUD1</accession>
<dbReference type="EMBL" id="FTOP01000021">
    <property type="protein sequence ID" value="SIT14150.1"/>
    <property type="molecule type" value="Genomic_DNA"/>
</dbReference>
<protein>
    <submittedName>
        <fullName evidence="5">Site-specific DNA recombinase</fullName>
    </submittedName>
</protein>
<dbReference type="Pfam" id="PF13408">
    <property type="entry name" value="Zn_ribbon_recom"/>
    <property type="match status" value="1"/>
</dbReference>
<evidence type="ECO:0000259" key="3">
    <source>
        <dbReference type="PROSITE" id="PS51736"/>
    </source>
</evidence>